<evidence type="ECO:0000256" key="1">
    <source>
        <dbReference type="ARBA" id="ARBA00022737"/>
    </source>
</evidence>
<reference evidence="4" key="1">
    <citation type="submission" date="2022-07" db="EMBL/GenBank/DDBJ databases">
        <title>Chromosome-level genome of Muraenolepis orangiensis.</title>
        <authorList>
            <person name="Kim J."/>
        </authorList>
    </citation>
    <scope>NUCLEOTIDE SEQUENCE</scope>
    <source>
        <strain evidence="4">KU_S4_2022</strain>
        <tissue evidence="4">Muscle</tissue>
    </source>
</reference>
<organism evidence="4 5">
    <name type="scientific">Muraenolepis orangiensis</name>
    <name type="common">Patagonian moray cod</name>
    <dbReference type="NCBI Taxonomy" id="630683"/>
    <lineage>
        <taxon>Eukaryota</taxon>
        <taxon>Metazoa</taxon>
        <taxon>Chordata</taxon>
        <taxon>Craniata</taxon>
        <taxon>Vertebrata</taxon>
        <taxon>Euteleostomi</taxon>
        <taxon>Actinopterygii</taxon>
        <taxon>Neopterygii</taxon>
        <taxon>Teleostei</taxon>
        <taxon>Neoteleostei</taxon>
        <taxon>Acanthomorphata</taxon>
        <taxon>Zeiogadaria</taxon>
        <taxon>Gadariae</taxon>
        <taxon>Gadiformes</taxon>
        <taxon>Muraenolepidoidei</taxon>
        <taxon>Muraenolepididae</taxon>
        <taxon>Muraenolepis</taxon>
    </lineage>
</organism>
<feature type="compositionally biased region" description="Basic and acidic residues" evidence="3">
    <location>
        <begin position="37"/>
        <end position="59"/>
    </location>
</feature>
<dbReference type="Pfam" id="PF00435">
    <property type="entry name" value="Spectrin"/>
    <property type="match status" value="1"/>
</dbReference>
<dbReference type="SMART" id="SM00150">
    <property type="entry name" value="SPEC"/>
    <property type="match status" value="1"/>
</dbReference>
<keyword evidence="5" id="KW-1185">Reference proteome</keyword>
<feature type="region of interest" description="Disordered" evidence="3">
    <location>
        <begin position="1"/>
        <end position="87"/>
    </location>
</feature>
<feature type="compositionally biased region" description="Polar residues" evidence="3">
    <location>
        <begin position="78"/>
        <end position="87"/>
    </location>
</feature>
<protein>
    <recommendedName>
        <fullName evidence="6">Dystrophin</fullName>
    </recommendedName>
</protein>
<keyword evidence="2" id="KW-0009">Actin-binding</keyword>
<dbReference type="GO" id="GO:0003779">
    <property type="term" value="F:actin binding"/>
    <property type="evidence" value="ECO:0007669"/>
    <property type="project" value="UniProtKB-KW"/>
</dbReference>
<keyword evidence="1" id="KW-0677">Repeat</keyword>
<dbReference type="Proteomes" id="UP001148018">
    <property type="component" value="Unassembled WGS sequence"/>
</dbReference>
<sequence length="259" mass="28895">MGPENMAEGDKGRRGHEGVEVGCETKFQWEEELTSTEEGRDCLGDEREETDRRLPKDDPELTATRDGTVTTPGGAPEGSQSSPPGSATLESYQAALEEVLTWLLSAEDGLQGQPPISPQVEEVKEQFHTHEGYMVELTSHQGSVGRVLRAGSALLMEGQLTEEEETEVREQMNLLNSRWEHLRVASMERQSRLHEVLMDLQHQQLKQLTDWLDVTEARIKMMGAQPLGPDLEDIKHQVEEHKVGSRPQSDLTSPQPPLG</sequence>
<dbReference type="InterPro" id="IPR018159">
    <property type="entry name" value="Spectrin/alpha-actinin"/>
</dbReference>
<evidence type="ECO:0000313" key="5">
    <source>
        <dbReference type="Proteomes" id="UP001148018"/>
    </source>
</evidence>
<dbReference type="EMBL" id="JANIIK010000119">
    <property type="protein sequence ID" value="KAJ3584660.1"/>
    <property type="molecule type" value="Genomic_DNA"/>
</dbReference>
<comment type="caution">
    <text evidence="4">The sequence shown here is derived from an EMBL/GenBank/DDBJ whole genome shotgun (WGS) entry which is preliminary data.</text>
</comment>
<evidence type="ECO:0000256" key="3">
    <source>
        <dbReference type="SAM" id="MobiDB-lite"/>
    </source>
</evidence>
<feature type="compositionally biased region" description="Basic and acidic residues" evidence="3">
    <location>
        <begin position="232"/>
        <end position="243"/>
    </location>
</feature>
<dbReference type="Gene3D" id="1.20.58.60">
    <property type="match status" value="1"/>
</dbReference>
<proteinExistence type="predicted"/>
<dbReference type="CDD" id="cd00176">
    <property type="entry name" value="SPEC"/>
    <property type="match status" value="1"/>
</dbReference>
<dbReference type="FunFam" id="1.20.58.60:FF:000075">
    <property type="entry name" value="utrophin isoform X1"/>
    <property type="match status" value="1"/>
</dbReference>
<accession>A0A9Q0DCT9</accession>
<gene>
    <name evidence="4" type="ORF">NHX12_015155</name>
</gene>
<evidence type="ECO:0008006" key="6">
    <source>
        <dbReference type="Google" id="ProtNLM"/>
    </source>
</evidence>
<name>A0A9Q0DCT9_9TELE</name>
<feature type="compositionally biased region" description="Basic and acidic residues" evidence="3">
    <location>
        <begin position="8"/>
        <end position="19"/>
    </location>
</feature>
<dbReference type="OrthoDB" id="18740at2759"/>
<dbReference type="InterPro" id="IPR002017">
    <property type="entry name" value="Spectrin_repeat"/>
</dbReference>
<evidence type="ECO:0000313" key="4">
    <source>
        <dbReference type="EMBL" id="KAJ3584660.1"/>
    </source>
</evidence>
<dbReference type="AlphaFoldDB" id="A0A9Q0DCT9"/>
<evidence type="ECO:0000256" key="2">
    <source>
        <dbReference type="ARBA" id="ARBA00023203"/>
    </source>
</evidence>
<dbReference type="PANTHER" id="PTHR11915">
    <property type="entry name" value="SPECTRIN/FILAMIN RELATED CYTOSKELETAL PROTEIN"/>
    <property type="match status" value="1"/>
</dbReference>
<feature type="region of interest" description="Disordered" evidence="3">
    <location>
        <begin position="225"/>
        <end position="259"/>
    </location>
</feature>
<dbReference type="SUPFAM" id="SSF46966">
    <property type="entry name" value="Spectrin repeat"/>
    <property type="match status" value="1"/>
</dbReference>